<comment type="catalytic activity">
    <reaction evidence="5">
        <text>(6R)-5,10-methylene-5,6,7,8-tetrahydrofolate + 3-methyl-2-oxobutanoate + H2O = 2-dehydropantoate + (6S)-5,6,7,8-tetrahydrofolate</text>
        <dbReference type="Rhea" id="RHEA:11824"/>
        <dbReference type="ChEBI" id="CHEBI:11561"/>
        <dbReference type="ChEBI" id="CHEBI:11851"/>
        <dbReference type="ChEBI" id="CHEBI:15377"/>
        <dbReference type="ChEBI" id="CHEBI:15636"/>
        <dbReference type="ChEBI" id="CHEBI:57453"/>
        <dbReference type="EC" id="2.1.2.11"/>
    </reaction>
</comment>
<evidence type="ECO:0000256" key="4">
    <source>
        <dbReference type="ARBA" id="ARBA00022679"/>
    </source>
</evidence>
<dbReference type="Gene3D" id="3.20.20.60">
    <property type="entry name" value="Phosphoenolpyruvate-binding domains"/>
    <property type="match status" value="1"/>
</dbReference>
<feature type="binding site" evidence="5">
    <location>
        <position position="44"/>
    </location>
    <ligand>
        <name>Mg(2+)</name>
        <dbReference type="ChEBI" id="CHEBI:18420"/>
    </ligand>
</feature>
<keyword evidence="4 5" id="KW-0808">Transferase</keyword>
<dbReference type="PANTHER" id="PTHR20881:SF0">
    <property type="entry name" value="3-METHYL-2-OXOBUTANOATE HYDROXYMETHYLTRANSFERASE"/>
    <property type="match status" value="1"/>
</dbReference>
<gene>
    <name evidence="5 6" type="primary">panB</name>
    <name evidence="6" type="ORF">DYH56_10930</name>
</gene>
<organism evidence="6 7">
    <name type="scientific">Psychrilyobacter piezotolerans</name>
    <dbReference type="NCBI Taxonomy" id="2293438"/>
    <lineage>
        <taxon>Bacteria</taxon>
        <taxon>Fusobacteriati</taxon>
        <taxon>Fusobacteriota</taxon>
        <taxon>Fusobacteriia</taxon>
        <taxon>Fusobacteriales</taxon>
        <taxon>Fusobacteriaceae</taxon>
        <taxon>Psychrilyobacter</taxon>
    </lineage>
</organism>
<dbReference type="Pfam" id="PF02548">
    <property type="entry name" value="Pantoate_transf"/>
    <property type="match status" value="1"/>
</dbReference>
<dbReference type="GO" id="GO:0003864">
    <property type="term" value="F:3-methyl-2-oxobutanoate hydroxymethyltransferase activity"/>
    <property type="evidence" value="ECO:0007669"/>
    <property type="project" value="UniProtKB-EC"/>
</dbReference>
<evidence type="ECO:0000313" key="6">
    <source>
        <dbReference type="EMBL" id="REI40520.1"/>
    </source>
</evidence>
<comment type="pathway">
    <text evidence="5">Cofactor biosynthesis; (R)-pantothenate biosynthesis; (R)-pantoate from 3-methyl-2-oxobutanoate: step 1/2.</text>
</comment>
<evidence type="ECO:0000256" key="2">
    <source>
        <dbReference type="ARBA" id="ARBA00011424"/>
    </source>
</evidence>
<protein>
    <recommendedName>
        <fullName evidence="5">3-methyl-2-oxobutanoate hydroxymethyltransferase</fullName>
        <ecNumber evidence="5">2.1.2.11</ecNumber>
    </recommendedName>
    <alternativeName>
        <fullName evidence="5">Ketopantoate hydroxymethyltransferase</fullName>
        <shortName evidence="5">KPHMT</shortName>
    </alternativeName>
</protein>
<comment type="subcellular location">
    <subcellularLocation>
        <location evidence="5">Cytoplasm</location>
    </subcellularLocation>
</comment>
<dbReference type="RefSeq" id="WP_114642905.1">
    <property type="nucleotide sequence ID" value="NZ_JAACIO010000020.1"/>
</dbReference>
<reference evidence="6 7" key="1">
    <citation type="submission" date="2018-08" db="EMBL/GenBank/DDBJ databases">
        <title>Draft genome sequence of Psychrilyobacter sp. strain SD5 isolated from Black Sea water.</title>
        <authorList>
            <person name="Yadav S."/>
            <person name="Villanueva L."/>
            <person name="Damste J.S.S."/>
        </authorList>
    </citation>
    <scope>NUCLEOTIDE SEQUENCE [LARGE SCALE GENOMIC DNA]</scope>
    <source>
        <strain evidence="6 7">SD5</strain>
    </source>
</reference>
<name>A0ABX9KFE3_9FUSO</name>
<feature type="binding site" evidence="5">
    <location>
        <position position="83"/>
    </location>
    <ligand>
        <name>3-methyl-2-oxobutanoate</name>
        <dbReference type="ChEBI" id="CHEBI:11851"/>
    </ligand>
</feature>
<dbReference type="NCBIfam" id="TIGR00222">
    <property type="entry name" value="panB"/>
    <property type="match status" value="1"/>
</dbReference>
<keyword evidence="5" id="KW-0479">Metal-binding</keyword>
<feature type="binding site" evidence="5">
    <location>
        <position position="83"/>
    </location>
    <ligand>
        <name>Mg(2+)</name>
        <dbReference type="ChEBI" id="CHEBI:18420"/>
    </ligand>
</feature>
<dbReference type="PANTHER" id="PTHR20881">
    <property type="entry name" value="3-METHYL-2-OXOBUTANOATE HYDROXYMETHYLTRANSFERASE"/>
    <property type="match status" value="1"/>
</dbReference>
<dbReference type="InterPro" id="IPR015813">
    <property type="entry name" value="Pyrv/PenolPyrv_kinase-like_dom"/>
</dbReference>
<comment type="caution">
    <text evidence="6">The sequence shown here is derived from an EMBL/GenBank/DDBJ whole genome shotgun (WGS) entry which is preliminary data.</text>
</comment>
<dbReference type="NCBIfam" id="NF001452">
    <property type="entry name" value="PRK00311.1"/>
    <property type="match status" value="1"/>
</dbReference>
<comment type="similarity">
    <text evidence="1 5">Belongs to the PanB family.</text>
</comment>
<dbReference type="InterPro" id="IPR003700">
    <property type="entry name" value="Pantoate_hydroxy_MeTrfase"/>
</dbReference>
<evidence type="ECO:0000313" key="7">
    <source>
        <dbReference type="Proteomes" id="UP000263486"/>
    </source>
</evidence>
<dbReference type="Proteomes" id="UP000263486">
    <property type="component" value="Unassembled WGS sequence"/>
</dbReference>
<comment type="cofactor">
    <cofactor evidence="5">
        <name>Mg(2+)</name>
        <dbReference type="ChEBI" id="CHEBI:18420"/>
    </cofactor>
    <text evidence="5">Binds 1 Mg(2+) ion per subunit.</text>
</comment>
<dbReference type="InterPro" id="IPR040442">
    <property type="entry name" value="Pyrv_kinase-like_dom_sf"/>
</dbReference>
<dbReference type="EC" id="2.1.2.11" evidence="5"/>
<keyword evidence="3 5" id="KW-0566">Pantothenate biosynthesis</keyword>
<comment type="subunit">
    <text evidence="2 5">Homodecamer; pentamer of dimers.</text>
</comment>
<evidence type="ECO:0000256" key="1">
    <source>
        <dbReference type="ARBA" id="ARBA00008676"/>
    </source>
</evidence>
<feature type="binding site" evidence="5">
    <location>
        <position position="115"/>
    </location>
    <ligand>
        <name>Mg(2+)</name>
        <dbReference type="ChEBI" id="CHEBI:18420"/>
    </ligand>
</feature>
<dbReference type="CDD" id="cd06557">
    <property type="entry name" value="KPHMT-like"/>
    <property type="match status" value="1"/>
</dbReference>
<evidence type="ECO:0000256" key="3">
    <source>
        <dbReference type="ARBA" id="ARBA00022655"/>
    </source>
</evidence>
<sequence>MKNTVVTFINSKKKGQKLSMLTAYDYTMAKIIDGTEINGILVGDSLGMVTLGYDSTLAVTVEDMIHHGRAVVRGVKNTLVVVDMPFMSYHNTLAEAVDNAGRIIKQTQAHAVKVEGGREILDKVKGLIKAQIPVMGHLGLTPQSLNIMGGFKVQGKSEEAAKKIIEDAKLLEEAGVFAIVLECIPEKLADLVSKSISIPTIGIGSGGGCDGQILVYQDMLNMDEDFKPKFVKTFADAGLVIKEGIKKYTDQVRDGEFPAAEHTFTMKDEVLEKLY</sequence>
<evidence type="ECO:0000256" key="5">
    <source>
        <dbReference type="HAMAP-Rule" id="MF_00156"/>
    </source>
</evidence>
<dbReference type="SUPFAM" id="SSF51621">
    <property type="entry name" value="Phosphoenolpyruvate/pyruvate domain"/>
    <property type="match status" value="1"/>
</dbReference>
<keyword evidence="5" id="KW-0963">Cytoplasm</keyword>
<proteinExistence type="inferred from homology"/>
<feature type="active site" description="Proton acceptor" evidence="5">
    <location>
        <position position="182"/>
    </location>
</feature>
<dbReference type="HAMAP" id="MF_00156">
    <property type="entry name" value="PanB"/>
    <property type="match status" value="1"/>
</dbReference>
<accession>A0ABX9KFE3</accession>
<feature type="binding site" evidence="5">
    <location>
        <begin position="44"/>
        <end position="45"/>
    </location>
    <ligand>
        <name>3-methyl-2-oxobutanoate</name>
        <dbReference type="ChEBI" id="CHEBI:11851"/>
    </ligand>
</feature>
<keyword evidence="5" id="KW-0460">Magnesium</keyword>
<comment type="function">
    <text evidence="5">Catalyzes the reversible reaction in which hydroxymethyl group from 5,10-methylenetetrahydrofolate is transferred onto alpha-ketoisovalerate to form ketopantoate.</text>
</comment>
<keyword evidence="7" id="KW-1185">Reference proteome</keyword>
<dbReference type="EMBL" id="QUAJ01000019">
    <property type="protein sequence ID" value="REI40520.1"/>
    <property type="molecule type" value="Genomic_DNA"/>
</dbReference>
<dbReference type="PIRSF" id="PIRSF000388">
    <property type="entry name" value="Pantoate_hydroxy_MeTrfase"/>
    <property type="match status" value="1"/>
</dbReference>
<feature type="binding site" evidence="5">
    <location>
        <position position="113"/>
    </location>
    <ligand>
        <name>3-methyl-2-oxobutanoate</name>
        <dbReference type="ChEBI" id="CHEBI:11851"/>
    </ligand>
</feature>